<dbReference type="EMBL" id="MJEQ01037190">
    <property type="protein sequence ID" value="OIS99564.1"/>
    <property type="molecule type" value="Genomic_DNA"/>
</dbReference>
<sequence length="90" mass="9760">MVNSGVLGNKIVDRGISQISIVRYLKILTSKMGVTVSRKNLKHAIINGQNTDIKCPATKVKDKNVLLTTFLVQSIGDGCSCWLVNNSSNV</sequence>
<accession>A0A1J6I3D8</accession>
<evidence type="ECO:0000313" key="2">
    <source>
        <dbReference type="Proteomes" id="UP000187609"/>
    </source>
</evidence>
<dbReference type="Proteomes" id="UP000187609">
    <property type="component" value="Unassembled WGS sequence"/>
</dbReference>
<dbReference type="Gramene" id="OIS99564">
    <property type="protein sequence ID" value="OIS99564"/>
    <property type="gene ID" value="A4A49_50819"/>
</dbReference>
<gene>
    <name evidence="1" type="primary">BIP4_0</name>
    <name evidence="1" type="ORF">A4A49_50819</name>
</gene>
<name>A0A1J6I3D8_NICAT</name>
<keyword evidence="2" id="KW-1185">Reference proteome</keyword>
<comment type="caution">
    <text evidence="1">The sequence shown here is derived from an EMBL/GenBank/DDBJ whole genome shotgun (WGS) entry which is preliminary data.</text>
</comment>
<dbReference type="Pfam" id="PF10712">
    <property type="entry name" value="NAD-GH"/>
    <property type="match status" value="1"/>
</dbReference>
<dbReference type="AlphaFoldDB" id="A0A1J6I3D8"/>
<protein>
    <submittedName>
        <fullName evidence="1">Luminal-binding protein 4</fullName>
    </submittedName>
</protein>
<proteinExistence type="predicted"/>
<reference evidence="1" key="1">
    <citation type="submission" date="2016-11" db="EMBL/GenBank/DDBJ databases">
        <title>The genome of Nicotiana attenuata.</title>
        <authorList>
            <person name="Xu S."/>
            <person name="Brockmoeller T."/>
            <person name="Gaquerel E."/>
            <person name="Navarro A."/>
            <person name="Kuhl H."/>
            <person name="Gase K."/>
            <person name="Ling Z."/>
            <person name="Zhou W."/>
            <person name="Kreitzer C."/>
            <person name="Stanke M."/>
            <person name="Tang H."/>
            <person name="Lyons E."/>
            <person name="Pandey P."/>
            <person name="Pandey S.P."/>
            <person name="Timmermann B."/>
            <person name="Baldwin I.T."/>
        </authorList>
    </citation>
    <scope>NUCLEOTIDE SEQUENCE [LARGE SCALE GENOMIC DNA]</scope>
    <source>
        <strain evidence="1">UT</strain>
    </source>
</reference>
<dbReference type="InterPro" id="IPR019651">
    <property type="entry name" value="Glutamate_DH_NAD-spec"/>
</dbReference>
<organism evidence="1 2">
    <name type="scientific">Nicotiana attenuata</name>
    <name type="common">Coyote tobacco</name>
    <dbReference type="NCBI Taxonomy" id="49451"/>
    <lineage>
        <taxon>Eukaryota</taxon>
        <taxon>Viridiplantae</taxon>
        <taxon>Streptophyta</taxon>
        <taxon>Embryophyta</taxon>
        <taxon>Tracheophyta</taxon>
        <taxon>Spermatophyta</taxon>
        <taxon>Magnoliopsida</taxon>
        <taxon>eudicotyledons</taxon>
        <taxon>Gunneridae</taxon>
        <taxon>Pentapetalae</taxon>
        <taxon>asterids</taxon>
        <taxon>lamiids</taxon>
        <taxon>Solanales</taxon>
        <taxon>Solanaceae</taxon>
        <taxon>Nicotianoideae</taxon>
        <taxon>Nicotianeae</taxon>
        <taxon>Nicotiana</taxon>
    </lineage>
</organism>
<evidence type="ECO:0000313" key="1">
    <source>
        <dbReference type="EMBL" id="OIS99564.1"/>
    </source>
</evidence>